<accession>A0ABP9TJE7</accession>
<dbReference type="EMBL" id="BAABLK010000022">
    <property type="protein sequence ID" value="GAA5226526.1"/>
    <property type="molecule type" value="Genomic_DNA"/>
</dbReference>
<proteinExistence type="predicted"/>
<protein>
    <submittedName>
        <fullName evidence="2">Uncharacterized protein</fullName>
    </submittedName>
</protein>
<sequence>MEPRSRAAVRKAWVKVGLMLAFPVLFLVWVIVVVPATAIYDRSHQVFIECTVQSARLYEGSKRYVPFRVIIETEDCGPISVARGVTAENQQELADDIEPGQRYEFRVGKFERDWWGPLRHKTGASFKAEAYYKVVPAPGQ</sequence>
<name>A0ABP9TJE7_9MICC</name>
<evidence type="ECO:0000256" key="1">
    <source>
        <dbReference type="SAM" id="Phobius"/>
    </source>
</evidence>
<dbReference type="Proteomes" id="UP001501257">
    <property type="component" value="Unassembled WGS sequence"/>
</dbReference>
<organism evidence="2 3">
    <name type="scientific">Paeniglutamicibacter antarcticus</name>
    <dbReference type="NCBI Taxonomy" id="494023"/>
    <lineage>
        <taxon>Bacteria</taxon>
        <taxon>Bacillati</taxon>
        <taxon>Actinomycetota</taxon>
        <taxon>Actinomycetes</taxon>
        <taxon>Micrococcales</taxon>
        <taxon>Micrococcaceae</taxon>
        <taxon>Paeniglutamicibacter</taxon>
    </lineage>
</organism>
<evidence type="ECO:0000313" key="2">
    <source>
        <dbReference type="EMBL" id="GAA5226526.1"/>
    </source>
</evidence>
<keyword evidence="1" id="KW-0812">Transmembrane</keyword>
<keyword evidence="1" id="KW-0472">Membrane</keyword>
<keyword evidence="1" id="KW-1133">Transmembrane helix</keyword>
<keyword evidence="3" id="KW-1185">Reference proteome</keyword>
<reference evidence="3" key="1">
    <citation type="journal article" date="2019" name="Int. J. Syst. Evol. Microbiol.">
        <title>The Global Catalogue of Microorganisms (GCM) 10K type strain sequencing project: providing services to taxonomists for standard genome sequencing and annotation.</title>
        <authorList>
            <consortium name="The Broad Institute Genomics Platform"/>
            <consortium name="The Broad Institute Genome Sequencing Center for Infectious Disease"/>
            <person name="Wu L."/>
            <person name="Ma J."/>
        </authorList>
    </citation>
    <scope>NUCLEOTIDE SEQUENCE [LARGE SCALE GENOMIC DNA]</scope>
    <source>
        <strain evidence="3">JCM 18952</strain>
    </source>
</reference>
<comment type="caution">
    <text evidence="2">The sequence shown here is derived from an EMBL/GenBank/DDBJ whole genome shotgun (WGS) entry which is preliminary data.</text>
</comment>
<gene>
    <name evidence="2" type="ORF">GCM10025778_10590</name>
</gene>
<feature type="transmembrane region" description="Helical" evidence="1">
    <location>
        <begin position="12"/>
        <end position="40"/>
    </location>
</feature>
<evidence type="ECO:0000313" key="3">
    <source>
        <dbReference type="Proteomes" id="UP001501257"/>
    </source>
</evidence>